<comment type="caution">
    <text evidence="5">The sequence shown here is derived from an EMBL/GenBank/DDBJ whole genome shotgun (WGS) entry which is preliminary data.</text>
</comment>
<dbReference type="InterPro" id="IPR003656">
    <property type="entry name" value="Znf_BED"/>
</dbReference>
<keyword evidence="1" id="KW-0479">Metal-binding</keyword>
<dbReference type="GO" id="GO:0008270">
    <property type="term" value="F:zinc ion binding"/>
    <property type="evidence" value="ECO:0007669"/>
    <property type="project" value="UniProtKB-KW"/>
</dbReference>
<feature type="domain" description="BED-type" evidence="4">
    <location>
        <begin position="119"/>
        <end position="156"/>
    </location>
</feature>
<sequence length="414" mass="45247">MHMRLTVKPRTSFAGLSPLSQAIDSRASDELCWRLTIEPRMSFASRAAECESTVAGCWNPLAGCRKASLSPLFSPLLSVKHPAGPVLQLLSSTQEMWGFFLLRGGACLIKMSSSKGSADPAWKYCKKVDPKQANKVMCNFCGKITAGGITRAKYHFIGGNRHVSICQSCPETVKQEIRQNMIQKEEVKSHQVLVPPTQHNYEDYDLMEDETEDDVSPKATHSTLTLTKPLGWSPQEPFPHKALKLTILLKRKKRDNSRERKEERALLLKAWFACYKWEGEAPIYRGNQWQSCKYAKLPEVSGASGRVAPRHAPACAAPRGATLIVSTTHLGATCSWHAPACVARVPGVCCRVSSVCPSELSSELAADLSCHICTICHVSDQSATSAVSLEASPPWPLSGARHAPGAPVLRCSAP</sequence>
<gene>
    <name evidence="5" type="ORF">TAV2_LOCUS8216</name>
</gene>
<evidence type="ECO:0000313" key="6">
    <source>
        <dbReference type="Proteomes" id="UP000836841"/>
    </source>
</evidence>
<evidence type="ECO:0000313" key="5">
    <source>
        <dbReference type="EMBL" id="CAH2049144.1"/>
    </source>
</evidence>
<keyword evidence="2" id="KW-0863">Zinc-finger</keyword>
<proteinExistence type="predicted"/>
<dbReference type="Pfam" id="PF02892">
    <property type="entry name" value="zf-BED"/>
    <property type="match status" value="1"/>
</dbReference>
<organism evidence="5 6">
    <name type="scientific">Thlaspi arvense</name>
    <name type="common">Field penny-cress</name>
    <dbReference type="NCBI Taxonomy" id="13288"/>
    <lineage>
        <taxon>Eukaryota</taxon>
        <taxon>Viridiplantae</taxon>
        <taxon>Streptophyta</taxon>
        <taxon>Embryophyta</taxon>
        <taxon>Tracheophyta</taxon>
        <taxon>Spermatophyta</taxon>
        <taxon>Magnoliopsida</taxon>
        <taxon>eudicotyledons</taxon>
        <taxon>Gunneridae</taxon>
        <taxon>Pentapetalae</taxon>
        <taxon>rosids</taxon>
        <taxon>malvids</taxon>
        <taxon>Brassicales</taxon>
        <taxon>Brassicaceae</taxon>
        <taxon>Thlaspideae</taxon>
        <taxon>Thlaspi</taxon>
    </lineage>
</organism>
<dbReference type="PANTHER" id="PTHR46951:SF2">
    <property type="entry name" value="BED-TYPE DOMAIN-CONTAINING PROTEIN"/>
    <property type="match status" value="1"/>
</dbReference>
<protein>
    <recommendedName>
        <fullName evidence="4">BED-type domain-containing protein</fullName>
    </recommendedName>
</protein>
<evidence type="ECO:0000256" key="2">
    <source>
        <dbReference type="ARBA" id="ARBA00022771"/>
    </source>
</evidence>
<evidence type="ECO:0000259" key="4">
    <source>
        <dbReference type="Pfam" id="PF02892"/>
    </source>
</evidence>
<dbReference type="GO" id="GO:0003677">
    <property type="term" value="F:DNA binding"/>
    <property type="evidence" value="ECO:0007669"/>
    <property type="project" value="InterPro"/>
</dbReference>
<evidence type="ECO:0000256" key="3">
    <source>
        <dbReference type="ARBA" id="ARBA00022833"/>
    </source>
</evidence>
<dbReference type="AlphaFoldDB" id="A0AAU9RT49"/>
<dbReference type="PANTHER" id="PTHR46951">
    <property type="entry name" value="BED-TYPE DOMAIN-CONTAINING PROTEIN"/>
    <property type="match status" value="1"/>
</dbReference>
<dbReference type="EMBL" id="CAJVSB020000262">
    <property type="protein sequence ID" value="CAH2049144.1"/>
    <property type="molecule type" value="Genomic_DNA"/>
</dbReference>
<keyword evidence="6" id="KW-1185">Reference proteome</keyword>
<name>A0AAU9RT49_THLAR</name>
<accession>A0AAU9RT49</accession>
<reference evidence="5 6" key="1">
    <citation type="submission" date="2022-03" db="EMBL/GenBank/DDBJ databases">
        <authorList>
            <person name="Nunn A."/>
            <person name="Chopra R."/>
            <person name="Nunn A."/>
            <person name="Contreras Garrido A."/>
        </authorList>
    </citation>
    <scope>NUCLEOTIDE SEQUENCE [LARGE SCALE GENOMIC DNA]</scope>
</reference>
<keyword evidence="3" id="KW-0862">Zinc</keyword>
<dbReference type="Proteomes" id="UP000836841">
    <property type="component" value="Unassembled WGS sequence"/>
</dbReference>
<evidence type="ECO:0000256" key="1">
    <source>
        <dbReference type="ARBA" id="ARBA00022723"/>
    </source>
</evidence>